<evidence type="ECO:0000313" key="3">
    <source>
        <dbReference type="Proteomes" id="UP000822688"/>
    </source>
</evidence>
<sequence>MAMSMAISRALCVLLLLGVAAVMSAEAVKIETFNERGCTGGATNTFYVGRNQCQDFIDQGSVRVTEIDPDVRVSFHNQQGCEGASSVGQGHGSLCMNQGATKLRSVYVA</sequence>
<name>A0A8T0I4J3_CERPU</name>
<dbReference type="Proteomes" id="UP000822688">
    <property type="component" value="Chromosome 4"/>
</dbReference>
<feature type="signal peptide" evidence="1">
    <location>
        <begin position="1"/>
        <end position="27"/>
    </location>
</feature>
<feature type="chain" id="PRO_5036274522" evidence="1">
    <location>
        <begin position="28"/>
        <end position="109"/>
    </location>
</feature>
<comment type="caution">
    <text evidence="2">The sequence shown here is derived from an EMBL/GenBank/DDBJ whole genome shotgun (WGS) entry which is preliminary data.</text>
</comment>
<evidence type="ECO:0000313" key="2">
    <source>
        <dbReference type="EMBL" id="KAG0578414.1"/>
    </source>
</evidence>
<gene>
    <name evidence="2" type="ORF">KC19_4G020900</name>
</gene>
<dbReference type="EMBL" id="CM026424">
    <property type="protein sequence ID" value="KAG0578415.1"/>
    <property type="molecule type" value="Genomic_DNA"/>
</dbReference>
<evidence type="ECO:0000256" key="1">
    <source>
        <dbReference type="SAM" id="SignalP"/>
    </source>
</evidence>
<organism evidence="2 3">
    <name type="scientific">Ceratodon purpureus</name>
    <name type="common">Fire moss</name>
    <name type="synonym">Dicranum purpureum</name>
    <dbReference type="NCBI Taxonomy" id="3225"/>
    <lineage>
        <taxon>Eukaryota</taxon>
        <taxon>Viridiplantae</taxon>
        <taxon>Streptophyta</taxon>
        <taxon>Embryophyta</taxon>
        <taxon>Bryophyta</taxon>
        <taxon>Bryophytina</taxon>
        <taxon>Bryopsida</taxon>
        <taxon>Dicranidae</taxon>
        <taxon>Pseudoditrichales</taxon>
        <taxon>Ditrichaceae</taxon>
        <taxon>Ceratodon</taxon>
    </lineage>
</organism>
<dbReference type="OrthoDB" id="1922148at2759"/>
<dbReference type="EMBL" id="CM026424">
    <property type="protein sequence ID" value="KAG0578414.1"/>
    <property type="molecule type" value="Genomic_DNA"/>
</dbReference>
<reference evidence="2" key="1">
    <citation type="submission" date="2020-06" db="EMBL/GenBank/DDBJ databases">
        <title>WGS assembly of Ceratodon purpureus strain R40.</title>
        <authorList>
            <person name="Carey S.B."/>
            <person name="Jenkins J."/>
            <person name="Shu S."/>
            <person name="Lovell J.T."/>
            <person name="Sreedasyam A."/>
            <person name="Maumus F."/>
            <person name="Tiley G.P."/>
            <person name="Fernandez-Pozo N."/>
            <person name="Barry K."/>
            <person name="Chen C."/>
            <person name="Wang M."/>
            <person name="Lipzen A."/>
            <person name="Daum C."/>
            <person name="Saski C.A."/>
            <person name="Payton A.C."/>
            <person name="Mcbreen J.C."/>
            <person name="Conrad R.E."/>
            <person name="Kollar L.M."/>
            <person name="Olsson S."/>
            <person name="Huttunen S."/>
            <person name="Landis J.B."/>
            <person name="Wickett N.J."/>
            <person name="Johnson M.G."/>
            <person name="Rensing S.A."/>
            <person name="Grimwood J."/>
            <person name="Schmutz J."/>
            <person name="Mcdaniel S.F."/>
        </authorList>
    </citation>
    <scope>NUCLEOTIDE SEQUENCE</scope>
    <source>
        <strain evidence="2">R40</strain>
    </source>
</reference>
<proteinExistence type="predicted"/>
<dbReference type="AlphaFoldDB" id="A0A8T0I4J3"/>
<keyword evidence="3" id="KW-1185">Reference proteome</keyword>
<accession>A0A8T0I4J3</accession>
<protein>
    <submittedName>
        <fullName evidence="2">Uncharacterized protein</fullName>
    </submittedName>
</protein>
<keyword evidence="1" id="KW-0732">Signal</keyword>